<name>A0A9P8T0F5_9ASCO</name>
<protein>
    <submittedName>
        <fullName evidence="1">Uncharacterized protein</fullName>
    </submittedName>
</protein>
<evidence type="ECO:0000313" key="1">
    <source>
        <dbReference type="EMBL" id="KAH3660546.1"/>
    </source>
</evidence>
<proteinExistence type="predicted"/>
<reference evidence="1" key="2">
    <citation type="submission" date="2021-01" db="EMBL/GenBank/DDBJ databases">
        <authorList>
            <person name="Schikora-Tamarit M.A."/>
        </authorList>
    </citation>
    <scope>NUCLEOTIDE SEQUENCE</scope>
    <source>
        <strain evidence="1">CBS6075</strain>
    </source>
</reference>
<dbReference type="AlphaFoldDB" id="A0A9P8T0F5"/>
<accession>A0A9P8T0F5</accession>
<comment type="caution">
    <text evidence="1">The sequence shown here is derived from an EMBL/GenBank/DDBJ whole genome shotgun (WGS) entry which is preliminary data.</text>
</comment>
<evidence type="ECO:0000313" key="2">
    <source>
        <dbReference type="Proteomes" id="UP000769157"/>
    </source>
</evidence>
<dbReference type="RefSeq" id="XP_046058249.1">
    <property type="nucleotide sequence ID" value="XM_046208495.1"/>
</dbReference>
<reference evidence="1" key="1">
    <citation type="journal article" date="2021" name="Open Biol.">
        <title>Shared evolutionary footprints suggest mitochondrial oxidative damage underlies multiple complex I losses in fungi.</title>
        <authorList>
            <person name="Schikora-Tamarit M.A."/>
            <person name="Marcet-Houben M."/>
            <person name="Nosek J."/>
            <person name="Gabaldon T."/>
        </authorList>
    </citation>
    <scope>NUCLEOTIDE SEQUENCE</scope>
    <source>
        <strain evidence="1">CBS6075</strain>
    </source>
</reference>
<sequence>MLPNCWKYSVNSSSVTSGATPPTKILPVLSCSSLGMALLGSINLPSKTCVFFKTSSTLLELANVKNPNPLDRPVALSFIIVKSTTSPN</sequence>
<dbReference type="GeneID" id="70239096"/>
<dbReference type="Proteomes" id="UP000769157">
    <property type="component" value="Unassembled WGS sequence"/>
</dbReference>
<organism evidence="1 2">
    <name type="scientific">Ogataea philodendri</name>
    <dbReference type="NCBI Taxonomy" id="1378263"/>
    <lineage>
        <taxon>Eukaryota</taxon>
        <taxon>Fungi</taxon>
        <taxon>Dikarya</taxon>
        <taxon>Ascomycota</taxon>
        <taxon>Saccharomycotina</taxon>
        <taxon>Pichiomycetes</taxon>
        <taxon>Pichiales</taxon>
        <taxon>Pichiaceae</taxon>
        <taxon>Ogataea</taxon>
    </lineage>
</organism>
<gene>
    <name evidence="1" type="ORF">OGAPHI_007132</name>
</gene>
<dbReference type="EMBL" id="JAEUBE010000504">
    <property type="protein sequence ID" value="KAH3660546.1"/>
    <property type="molecule type" value="Genomic_DNA"/>
</dbReference>
<keyword evidence="2" id="KW-1185">Reference proteome</keyword>